<feature type="domain" description="O-antigen ligase-related" evidence="6">
    <location>
        <begin position="287"/>
        <end position="420"/>
    </location>
</feature>
<dbReference type="PANTHER" id="PTHR37422">
    <property type="entry name" value="TEICHURONIC ACID BIOSYNTHESIS PROTEIN TUAE"/>
    <property type="match status" value="1"/>
</dbReference>
<feature type="transmembrane region" description="Helical" evidence="5">
    <location>
        <begin position="103"/>
        <end position="120"/>
    </location>
</feature>
<comment type="caution">
    <text evidence="7">The sequence shown here is derived from an EMBL/GenBank/DDBJ whole genome shotgun (WGS) entry which is preliminary data.</text>
</comment>
<proteinExistence type="predicted"/>
<comment type="subcellular location">
    <subcellularLocation>
        <location evidence="1">Membrane</location>
        <topology evidence="1">Multi-pass membrane protein</topology>
    </subcellularLocation>
</comment>
<evidence type="ECO:0000256" key="1">
    <source>
        <dbReference type="ARBA" id="ARBA00004141"/>
    </source>
</evidence>
<dbReference type="EMBL" id="BMDO01000001">
    <property type="protein sequence ID" value="GGI49729.1"/>
    <property type="molecule type" value="Genomic_DNA"/>
</dbReference>
<sequence length="508" mass="56789">MEFQATIPGSKTGGSIRQRLVRLFLIDKLKSPVGIALLLAVAGIIAAGTAKMGLTFGILLILGVGVLPLLNGIVNYPKFGIILQLIMAYFLFMLGRIGVPGPIGTLMDGIQALLLLGLIIRVKENGNDWTYFKNPITTVLLIWLIYNILEFGNPFAESRMAWMYTIRTVAIVLLGYFVHIYSIRSVTYVRTLLKLWLFMSLIAALYAYKQEYIGFSDAEEAYLHSDPAIASLLFIAGHWRKFSTFSDPVSFSYNMVMPTILCICLIAGKMKLWKKVVLAILAGLYMSSMLFSGTRGANVLLPAALLLFAILNYSKKVLVFTCIAAVFLVILINIPTGNANIQRFQTAFRPNNDDSYILRKRNQKRIQPYILTHPMGGGLGATGDWGKKFAPGSMLASFPPDSGYIRVAVEEGWIGLFLFCLMMFTILKRGINNYYQMKDPELKTYCLAMTLIVFAYNIANFPQEALVQYPSNVFFYLEVALIEITFRLDQAKQKEAVQVQSFNTSNVL</sequence>
<keyword evidence="8" id="KW-1185">Reference proteome</keyword>
<feature type="transmembrane region" description="Helical" evidence="5">
    <location>
        <begin position="161"/>
        <end position="180"/>
    </location>
</feature>
<keyword evidence="4 5" id="KW-0472">Membrane</keyword>
<organism evidence="7 8">
    <name type="scientific">Mucilaginibacter galii</name>
    <dbReference type="NCBI Taxonomy" id="2005073"/>
    <lineage>
        <taxon>Bacteria</taxon>
        <taxon>Pseudomonadati</taxon>
        <taxon>Bacteroidota</taxon>
        <taxon>Sphingobacteriia</taxon>
        <taxon>Sphingobacteriales</taxon>
        <taxon>Sphingobacteriaceae</taxon>
        <taxon>Mucilaginibacter</taxon>
    </lineage>
</organism>
<dbReference type="PANTHER" id="PTHR37422:SF13">
    <property type="entry name" value="LIPOPOLYSACCHARIDE BIOSYNTHESIS PROTEIN PA4999-RELATED"/>
    <property type="match status" value="1"/>
</dbReference>
<evidence type="ECO:0000256" key="3">
    <source>
        <dbReference type="ARBA" id="ARBA00022989"/>
    </source>
</evidence>
<dbReference type="InterPro" id="IPR051533">
    <property type="entry name" value="WaaL-like"/>
</dbReference>
<evidence type="ECO:0000259" key="6">
    <source>
        <dbReference type="Pfam" id="PF04932"/>
    </source>
</evidence>
<dbReference type="Proteomes" id="UP000662074">
    <property type="component" value="Unassembled WGS sequence"/>
</dbReference>
<gene>
    <name evidence="7" type="ORF">GCM10011425_09410</name>
</gene>
<name>A0A917N0S7_9SPHI</name>
<keyword evidence="3 5" id="KW-1133">Transmembrane helix</keyword>
<feature type="transmembrane region" description="Helical" evidence="5">
    <location>
        <begin position="192"/>
        <end position="209"/>
    </location>
</feature>
<dbReference type="AlphaFoldDB" id="A0A917N0S7"/>
<reference evidence="7" key="2">
    <citation type="submission" date="2020-09" db="EMBL/GenBank/DDBJ databases">
        <authorList>
            <person name="Sun Q."/>
            <person name="Sedlacek I."/>
        </authorList>
    </citation>
    <scope>NUCLEOTIDE SEQUENCE</scope>
    <source>
        <strain evidence="7">CCM 8711</strain>
    </source>
</reference>
<dbReference type="GO" id="GO:0016020">
    <property type="term" value="C:membrane"/>
    <property type="evidence" value="ECO:0007669"/>
    <property type="project" value="UniProtKB-SubCell"/>
</dbReference>
<dbReference type="InterPro" id="IPR007016">
    <property type="entry name" value="O-antigen_ligase-rel_domated"/>
</dbReference>
<feature type="transmembrane region" description="Helical" evidence="5">
    <location>
        <begin position="81"/>
        <end position="97"/>
    </location>
</feature>
<dbReference type="RefSeq" id="WP_229747035.1">
    <property type="nucleotide sequence ID" value="NZ_BMDO01000001.1"/>
</dbReference>
<protein>
    <recommendedName>
        <fullName evidence="6">O-antigen ligase-related domain-containing protein</fullName>
    </recommendedName>
</protein>
<reference evidence="7" key="1">
    <citation type="journal article" date="2014" name="Int. J. Syst. Evol. Microbiol.">
        <title>Complete genome sequence of Corynebacterium casei LMG S-19264T (=DSM 44701T), isolated from a smear-ripened cheese.</title>
        <authorList>
            <consortium name="US DOE Joint Genome Institute (JGI-PGF)"/>
            <person name="Walter F."/>
            <person name="Albersmeier A."/>
            <person name="Kalinowski J."/>
            <person name="Ruckert C."/>
        </authorList>
    </citation>
    <scope>NUCLEOTIDE SEQUENCE</scope>
    <source>
        <strain evidence="7">CCM 8711</strain>
    </source>
</reference>
<feature type="transmembrane region" description="Helical" evidence="5">
    <location>
        <begin position="132"/>
        <end position="149"/>
    </location>
</feature>
<evidence type="ECO:0000313" key="7">
    <source>
        <dbReference type="EMBL" id="GGI49729.1"/>
    </source>
</evidence>
<feature type="transmembrane region" description="Helical" evidence="5">
    <location>
        <begin position="54"/>
        <end position="74"/>
    </location>
</feature>
<evidence type="ECO:0000256" key="2">
    <source>
        <dbReference type="ARBA" id="ARBA00022692"/>
    </source>
</evidence>
<evidence type="ECO:0000313" key="8">
    <source>
        <dbReference type="Proteomes" id="UP000662074"/>
    </source>
</evidence>
<keyword evidence="2 5" id="KW-0812">Transmembrane</keyword>
<feature type="transmembrane region" description="Helical" evidence="5">
    <location>
        <begin position="412"/>
        <end position="430"/>
    </location>
</feature>
<feature type="transmembrane region" description="Helical" evidence="5">
    <location>
        <begin position="29"/>
        <end position="48"/>
    </location>
</feature>
<evidence type="ECO:0000256" key="5">
    <source>
        <dbReference type="SAM" id="Phobius"/>
    </source>
</evidence>
<evidence type="ECO:0000256" key="4">
    <source>
        <dbReference type="ARBA" id="ARBA00023136"/>
    </source>
</evidence>
<feature type="transmembrane region" description="Helical" evidence="5">
    <location>
        <begin position="317"/>
        <end position="334"/>
    </location>
</feature>
<dbReference type="Pfam" id="PF04932">
    <property type="entry name" value="Wzy_C"/>
    <property type="match status" value="1"/>
</dbReference>
<feature type="transmembrane region" description="Helical" evidence="5">
    <location>
        <begin position="251"/>
        <end position="268"/>
    </location>
</feature>
<accession>A0A917N0S7</accession>